<accession>A0ABX1GQH2</accession>
<sequence>MNKRALVFGGSGFLGFYLSHELLNRGYQVKVADLKRDEELHPKIDYVTCDISSQEQVSSVFVDSEYDVVYNLAGFANLDNAIKFPKKTMELNIIGNLHILDECVRYKIKKFVYASSAYAMSNKGSFYGISKLASEKIIEEYHKKYDLDFIILRFGSVYSERAYGNNYIYNLVKNAVETNRIDHKGDGKEIREYIHAADAAKLSVDVLESDDFLNLHVILTGTERMQRIELFNMINEIMNDKLTIECNESGYGNHYKFTPYSFEPSVSKKLVANPHIDMGQGLLECVRAVHRNNDSK</sequence>
<proteinExistence type="inferred from homology"/>
<organism evidence="3 4">
    <name type="scientific">Croceivirga thetidis</name>
    <dbReference type="NCBI Taxonomy" id="2721623"/>
    <lineage>
        <taxon>Bacteria</taxon>
        <taxon>Pseudomonadati</taxon>
        <taxon>Bacteroidota</taxon>
        <taxon>Flavobacteriia</taxon>
        <taxon>Flavobacteriales</taxon>
        <taxon>Flavobacteriaceae</taxon>
        <taxon>Croceivirga</taxon>
    </lineage>
</organism>
<dbReference type="Proteomes" id="UP000718451">
    <property type="component" value="Unassembled WGS sequence"/>
</dbReference>
<name>A0ABX1GQH2_9FLAO</name>
<feature type="domain" description="NAD-dependent epimerase/dehydratase" evidence="2">
    <location>
        <begin position="5"/>
        <end position="209"/>
    </location>
</feature>
<dbReference type="InterPro" id="IPR001509">
    <property type="entry name" value="Epimerase_deHydtase"/>
</dbReference>
<dbReference type="CDD" id="cd08946">
    <property type="entry name" value="SDR_e"/>
    <property type="match status" value="1"/>
</dbReference>
<evidence type="ECO:0000256" key="1">
    <source>
        <dbReference type="ARBA" id="ARBA00007637"/>
    </source>
</evidence>
<reference evidence="3 4" key="1">
    <citation type="submission" date="2020-04" db="EMBL/GenBank/DDBJ databases">
        <authorList>
            <person name="Yoon J."/>
        </authorList>
    </citation>
    <scope>NUCLEOTIDE SEQUENCE [LARGE SCALE GENOMIC DNA]</scope>
    <source>
        <strain evidence="3 4">DJ-13</strain>
    </source>
</reference>
<evidence type="ECO:0000313" key="3">
    <source>
        <dbReference type="EMBL" id="NKI31200.1"/>
    </source>
</evidence>
<dbReference type="Gene3D" id="3.40.50.720">
    <property type="entry name" value="NAD(P)-binding Rossmann-like Domain"/>
    <property type="match status" value="1"/>
</dbReference>
<comment type="caution">
    <text evidence="3">The sequence shown here is derived from an EMBL/GenBank/DDBJ whole genome shotgun (WGS) entry which is preliminary data.</text>
</comment>
<dbReference type="InterPro" id="IPR036291">
    <property type="entry name" value="NAD(P)-bd_dom_sf"/>
</dbReference>
<evidence type="ECO:0000259" key="2">
    <source>
        <dbReference type="Pfam" id="PF01370"/>
    </source>
</evidence>
<dbReference type="Pfam" id="PF01370">
    <property type="entry name" value="Epimerase"/>
    <property type="match status" value="1"/>
</dbReference>
<dbReference type="RefSeq" id="WP_168551386.1">
    <property type="nucleotide sequence ID" value="NZ_JAAWWL010000001.1"/>
</dbReference>
<keyword evidence="4" id="KW-1185">Reference proteome</keyword>
<dbReference type="PANTHER" id="PTHR43000">
    <property type="entry name" value="DTDP-D-GLUCOSE 4,6-DEHYDRATASE-RELATED"/>
    <property type="match status" value="1"/>
</dbReference>
<evidence type="ECO:0000313" key="4">
    <source>
        <dbReference type="Proteomes" id="UP000718451"/>
    </source>
</evidence>
<gene>
    <name evidence="3" type="ORF">HCU67_04535</name>
</gene>
<dbReference type="SUPFAM" id="SSF51735">
    <property type="entry name" value="NAD(P)-binding Rossmann-fold domains"/>
    <property type="match status" value="1"/>
</dbReference>
<comment type="similarity">
    <text evidence="1">Belongs to the NAD(P)-dependent epimerase/dehydratase family.</text>
</comment>
<dbReference type="EMBL" id="JAAWWL010000001">
    <property type="protein sequence ID" value="NKI31200.1"/>
    <property type="molecule type" value="Genomic_DNA"/>
</dbReference>
<protein>
    <submittedName>
        <fullName evidence="3">NAD(P)-dependent oxidoreductase</fullName>
    </submittedName>
</protein>